<comment type="subunit">
    <text evidence="6">Heterodimer of LeuC and LeuD.</text>
</comment>
<feature type="domain" description="Aconitase/3-isopropylmalate dehydratase large subunit alpha/beta/alpha" evidence="7">
    <location>
        <begin position="9"/>
        <end position="415"/>
    </location>
</feature>
<dbReference type="PANTHER" id="PTHR43822:SF16">
    <property type="entry name" value="3-ISOPROPYLMALATE DEHYDRATASE LARGE SUBUNIT 2"/>
    <property type="match status" value="1"/>
</dbReference>
<name>A0A520XEG3_9DELT</name>
<dbReference type="GO" id="GO:0046872">
    <property type="term" value="F:metal ion binding"/>
    <property type="evidence" value="ECO:0007669"/>
    <property type="project" value="UniProtKB-KW"/>
</dbReference>
<dbReference type="InterPro" id="IPR036008">
    <property type="entry name" value="Aconitase_4Fe-4S_dom"/>
</dbReference>
<dbReference type="InterPro" id="IPR033941">
    <property type="entry name" value="IPMI_cat"/>
</dbReference>
<evidence type="ECO:0000313" key="9">
    <source>
        <dbReference type="Proteomes" id="UP000322454"/>
    </source>
</evidence>
<dbReference type="EMBL" id="SHMQ01000009">
    <property type="protein sequence ID" value="RZV39589.1"/>
    <property type="molecule type" value="Genomic_DNA"/>
</dbReference>
<evidence type="ECO:0000256" key="3">
    <source>
        <dbReference type="ARBA" id="ARBA00023004"/>
    </source>
</evidence>
<feature type="binding site" evidence="6">
    <location>
        <position position="364"/>
    </location>
    <ligand>
        <name>[4Fe-4S] cluster</name>
        <dbReference type="ChEBI" id="CHEBI:49883"/>
    </ligand>
</feature>
<comment type="similarity">
    <text evidence="6">Belongs to the aconitase/IPM isomerase family. LeuC type 2 subfamily.</text>
</comment>
<dbReference type="InterPro" id="IPR015931">
    <property type="entry name" value="Acnase/IPM_dHydase_lsu_aba_1/3"/>
</dbReference>
<dbReference type="GO" id="GO:0003861">
    <property type="term" value="F:3-isopropylmalate dehydratase activity"/>
    <property type="evidence" value="ECO:0007669"/>
    <property type="project" value="UniProtKB-UniRule"/>
</dbReference>
<organism evidence="8 9">
    <name type="scientific">Candidatus Acidulodesulfobacterium acidiphilum</name>
    <dbReference type="NCBI Taxonomy" id="2597224"/>
    <lineage>
        <taxon>Bacteria</taxon>
        <taxon>Deltaproteobacteria</taxon>
        <taxon>Candidatus Acidulodesulfobacterales</taxon>
        <taxon>Candidatus Acidulodesulfobacterium</taxon>
    </lineage>
</organism>
<evidence type="ECO:0000256" key="6">
    <source>
        <dbReference type="HAMAP-Rule" id="MF_01027"/>
    </source>
</evidence>
<accession>A0A520XEG3</accession>
<dbReference type="AlphaFoldDB" id="A0A520XEG3"/>
<evidence type="ECO:0000256" key="4">
    <source>
        <dbReference type="ARBA" id="ARBA00023014"/>
    </source>
</evidence>
<gene>
    <name evidence="6 8" type="primary">leuC</name>
    <name evidence="8" type="ORF">EVJ48_04405</name>
</gene>
<dbReference type="InterPro" id="IPR001030">
    <property type="entry name" value="Acoase/IPM_deHydtase_lsu_aba"/>
</dbReference>
<comment type="pathway">
    <text evidence="6">Amino-acid biosynthesis; L-leucine biosynthesis; L-leucine from 3-methyl-2-oxobutanoate: step 2/4.</text>
</comment>
<dbReference type="GO" id="GO:0009098">
    <property type="term" value="P:L-leucine biosynthetic process"/>
    <property type="evidence" value="ECO:0007669"/>
    <property type="project" value="UniProtKB-UniRule"/>
</dbReference>
<dbReference type="NCBIfam" id="TIGR02083">
    <property type="entry name" value="LEU2"/>
    <property type="match status" value="1"/>
</dbReference>
<dbReference type="EC" id="4.2.1.33" evidence="6"/>
<dbReference type="NCBIfam" id="NF001614">
    <property type="entry name" value="PRK00402.1"/>
    <property type="match status" value="1"/>
</dbReference>
<dbReference type="SUPFAM" id="SSF53732">
    <property type="entry name" value="Aconitase iron-sulfur domain"/>
    <property type="match status" value="1"/>
</dbReference>
<comment type="catalytic activity">
    <reaction evidence="6">
        <text>(2R,3S)-3-isopropylmalate = (2S)-2-isopropylmalate</text>
        <dbReference type="Rhea" id="RHEA:32287"/>
        <dbReference type="ChEBI" id="CHEBI:1178"/>
        <dbReference type="ChEBI" id="CHEBI:35121"/>
        <dbReference type="EC" id="4.2.1.33"/>
    </reaction>
</comment>
<dbReference type="Gene3D" id="3.30.499.10">
    <property type="entry name" value="Aconitase, domain 3"/>
    <property type="match status" value="2"/>
</dbReference>
<dbReference type="UniPathway" id="UPA00048">
    <property type="reaction ID" value="UER00071"/>
</dbReference>
<keyword evidence="6" id="KW-0028">Amino-acid biosynthesis</keyword>
<keyword evidence="4 6" id="KW-0411">Iron-sulfur</keyword>
<protein>
    <recommendedName>
        <fullName evidence="6">3-isopropylmalate dehydratase large subunit</fullName>
        <ecNumber evidence="6">4.2.1.33</ecNumber>
    </recommendedName>
    <alternativeName>
        <fullName evidence="6">Alpha-IPM isomerase</fullName>
        <shortName evidence="6">IPMI</shortName>
    </alternativeName>
    <alternativeName>
        <fullName evidence="6">Isopropylmalate isomerase</fullName>
    </alternativeName>
</protein>
<evidence type="ECO:0000256" key="2">
    <source>
        <dbReference type="ARBA" id="ARBA00022723"/>
    </source>
</evidence>
<feature type="binding site" evidence="6">
    <location>
        <position position="367"/>
    </location>
    <ligand>
        <name>[4Fe-4S] cluster</name>
        <dbReference type="ChEBI" id="CHEBI:49883"/>
    </ligand>
</feature>
<dbReference type="NCBIfam" id="TIGR01343">
    <property type="entry name" value="hacA_fam"/>
    <property type="match status" value="1"/>
</dbReference>
<dbReference type="PROSITE" id="PS01244">
    <property type="entry name" value="ACONITASE_2"/>
    <property type="match status" value="1"/>
</dbReference>
<keyword evidence="1 6" id="KW-0004">4Fe-4S</keyword>
<feature type="binding site" evidence="6">
    <location>
        <position position="304"/>
    </location>
    <ligand>
        <name>[4Fe-4S] cluster</name>
        <dbReference type="ChEBI" id="CHEBI:49883"/>
    </ligand>
</feature>
<dbReference type="Pfam" id="PF00330">
    <property type="entry name" value="Aconitase"/>
    <property type="match status" value="1"/>
</dbReference>
<keyword evidence="5 6" id="KW-0456">Lyase</keyword>
<comment type="caution">
    <text evidence="8">The sequence shown here is derived from an EMBL/GenBank/DDBJ whole genome shotgun (WGS) entry which is preliminary data.</text>
</comment>
<comment type="function">
    <text evidence="6">Catalyzes the isomerization between 2-isopropylmalate and 3-isopropylmalate, via the formation of 2-isopropylmaleate.</text>
</comment>
<keyword evidence="2 6" id="KW-0479">Metal-binding</keyword>
<evidence type="ECO:0000256" key="1">
    <source>
        <dbReference type="ARBA" id="ARBA00022485"/>
    </source>
</evidence>
<dbReference type="InterPro" id="IPR011823">
    <property type="entry name" value="IsopropMal_deHydtase_lsu_bac"/>
</dbReference>
<evidence type="ECO:0000256" key="5">
    <source>
        <dbReference type="ARBA" id="ARBA00023239"/>
    </source>
</evidence>
<comment type="cofactor">
    <cofactor evidence="6">
        <name>[4Fe-4S] cluster</name>
        <dbReference type="ChEBI" id="CHEBI:49883"/>
    </cofactor>
    <text evidence="6">Binds 1 [4Fe-4S] cluster per subunit.</text>
</comment>
<keyword evidence="6" id="KW-0432">Leucine biosynthesis</keyword>
<proteinExistence type="inferred from homology"/>
<sequence length="425" mass="45827">MAKPLTITEKIILNHTDLQEISSGDIVNARVDLALGNDITAPIAIKEFSAIGVDTVFDRKKIALVPDHFVPNKDILSAKQAKMMREFAKKFDIENYFECGEAGVEHALLPEKGIVLPGDLVIGADSHTCTYGALGAFATGVGSTDLAYAMAFGELWLKVPESIKVIFEGKPKKWVSGKDLVLYLIGQIGVEGANYMALEFTGSTFKHLGMADRLTISNMAIEAGAKSGIFEPDEITESYVKSRAKRDYIFYKSDEGAEYAKVLNYNTETINPQVAFPHLPENSVDINEASAKNIKIDQSVIGSCTNGRIEDLRVAAEILKGKKIAKYTRLIVIPATPDIYRMAEKEGLIDIFLDAGGVVSTPTCGPCLGGYMGILADGERAISSTNRNFKGRMGDVTSEVYLANPAVCAASAILGKIAGPEEVVS</sequence>
<keyword evidence="6" id="KW-0100">Branched-chain amino acid biosynthesis</keyword>
<dbReference type="InterPro" id="IPR011826">
    <property type="entry name" value="HAcnase/IPMdehydase_lsu_prok"/>
</dbReference>
<dbReference type="InterPro" id="IPR018136">
    <property type="entry name" value="Aconitase_4Fe-4S_BS"/>
</dbReference>
<dbReference type="PRINTS" id="PR00415">
    <property type="entry name" value="ACONITASE"/>
</dbReference>
<dbReference type="HAMAP" id="MF_01027">
    <property type="entry name" value="LeuC_type2"/>
    <property type="match status" value="1"/>
</dbReference>
<evidence type="ECO:0000313" key="8">
    <source>
        <dbReference type="EMBL" id="RZV39589.1"/>
    </source>
</evidence>
<dbReference type="GO" id="GO:0051539">
    <property type="term" value="F:4 iron, 4 sulfur cluster binding"/>
    <property type="evidence" value="ECO:0007669"/>
    <property type="project" value="UniProtKB-KW"/>
</dbReference>
<dbReference type="Proteomes" id="UP000322454">
    <property type="component" value="Unassembled WGS sequence"/>
</dbReference>
<dbReference type="PROSITE" id="PS00450">
    <property type="entry name" value="ACONITASE_1"/>
    <property type="match status" value="1"/>
</dbReference>
<evidence type="ECO:0000259" key="7">
    <source>
        <dbReference type="Pfam" id="PF00330"/>
    </source>
</evidence>
<dbReference type="InterPro" id="IPR006251">
    <property type="entry name" value="Homoacnase/IPMdehydase_lsu"/>
</dbReference>
<dbReference type="NCBIfam" id="TIGR02086">
    <property type="entry name" value="IPMI_arch"/>
    <property type="match status" value="1"/>
</dbReference>
<keyword evidence="3 6" id="KW-0408">Iron</keyword>
<reference evidence="8 9" key="1">
    <citation type="submission" date="2019-01" db="EMBL/GenBank/DDBJ databases">
        <title>Insights into ecological role of a new deltaproteobacterial order Candidatus Sinidesulfobacterales (Sva0485) by metagenomics and metatranscriptomics.</title>
        <authorList>
            <person name="Tan S."/>
            <person name="Liu J."/>
            <person name="Fang Y."/>
            <person name="Hedlund B."/>
            <person name="Lian Z.-H."/>
            <person name="Huang L.-Y."/>
            <person name="Li J.-T."/>
            <person name="Huang L.-N."/>
            <person name="Li W.-J."/>
            <person name="Jiang H.-C."/>
            <person name="Dong H.-L."/>
            <person name="Shu W.-S."/>
        </authorList>
    </citation>
    <scope>NUCLEOTIDE SEQUENCE [LARGE SCALE GENOMIC DNA]</scope>
    <source>
        <strain evidence="8">AP4</strain>
    </source>
</reference>
<dbReference type="PANTHER" id="PTHR43822">
    <property type="entry name" value="HOMOACONITASE, MITOCHONDRIAL-RELATED"/>
    <property type="match status" value="1"/>
</dbReference>
<dbReference type="CDD" id="cd01583">
    <property type="entry name" value="IPMI"/>
    <property type="match status" value="1"/>
</dbReference>
<dbReference type="InterPro" id="IPR050067">
    <property type="entry name" value="IPM_dehydratase_rel_enz"/>
</dbReference>